<name>A0A8S2AHA9_ARAAE</name>
<sequence length="146" mass="16516">MLKQFPSIDDDRKPLQEKDACDVGGMSPHLYNLYFTGLVRDDSLAVFEVAICWQKDNLLLQLNGPIHGSNITILEAELTTLKLGLTRISIYCDYYPIYHFTKGLTYFAVEKNMFSSFQEIIRGYNLSQFGDPDLQALLLLDADPGA</sequence>
<organism evidence="1 2">
    <name type="scientific">Arabidopsis arenosa</name>
    <name type="common">Sand rock-cress</name>
    <name type="synonym">Cardaminopsis arenosa</name>
    <dbReference type="NCBI Taxonomy" id="38785"/>
    <lineage>
        <taxon>Eukaryota</taxon>
        <taxon>Viridiplantae</taxon>
        <taxon>Streptophyta</taxon>
        <taxon>Embryophyta</taxon>
        <taxon>Tracheophyta</taxon>
        <taxon>Spermatophyta</taxon>
        <taxon>Magnoliopsida</taxon>
        <taxon>eudicotyledons</taxon>
        <taxon>Gunneridae</taxon>
        <taxon>Pentapetalae</taxon>
        <taxon>rosids</taxon>
        <taxon>malvids</taxon>
        <taxon>Brassicales</taxon>
        <taxon>Brassicaceae</taxon>
        <taxon>Camelineae</taxon>
        <taxon>Arabidopsis</taxon>
    </lineage>
</organism>
<dbReference type="Proteomes" id="UP000682877">
    <property type="component" value="Chromosome 5"/>
</dbReference>
<gene>
    <name evidence="1" type="ORF">AARE701A_LOCUS12637</name>
</gene>
<evidence type="ECO:0000313" key="2">
    <source>
        <dbReference type="Proteomes" id="UP000682877"/>
    </source>
</evidence>
<reference evidence="1" key="1">
    <citation type="submission" date="2021-01" db="EMBL/GenBank/DDBJ databases">
        <authorList>
            <person name="Bezrukov I."/>
        </authorList>
    </citation>
    <scope>NUCLEOTIDE SEQUENCE</scope>
</reference>
<evidence type="ECO:0000313" key="1">
    <source>
        <dbReference type="EMBL" id="CAE6075229.1"/>
    </source>
</evidence>
<accession>A0A8S2AHA9</accession>
<keyword evidence="2" id="KW-1185">Reference proteome</keyword>
<dbReference type="EMBL" id="LR999455">
    <property type="protein sequence ID" value="CAE6075229.1"/>
    <property type="molecule type" value="Genomic_DNA"/>
</dbReference>
<dbReference type="AlphaFoldDB" id="A0A8S2AHA9"/>
<proteinExistence type="predicted"/>
<protein>
    <submittedName>
        <fullName evidence="1">Uncharacterized protein</fullName>
    </submittedName>
</protein>